<accession>A0A811V7H5</accession>
<feature type="compositionally biased region" description="Basic and acidic residues" evidence="1">
    <location>
        <begin position="126"/>
        <end position="135"/>
    </location>
</feature>
<comment type="caution">
    <text evidence="2">The sequence shown here is derived from an EMBL/GenBank/DDBJ whole genome shotgun (WGS) entry which is preliminary data.</text>
</comment>
<organism evidence="2 3">
    <name type="scientific">Ceratitis capitata</name>
    <name type="common">Mediterranean fruit fly</name>
    <name type="synonym">Tephritis capitata</name>
    <dbReference type="NCBI Taxonomy" id="7213"/>
    <lineage>
        <taxon>Eukaryota</taxon>
        <taxon>Metazoa</taxon>
        <taxon>Ecdysozoa</taxon>
        <taxon>Arthropoda</taxon>
        <taxon>Hexapoda</taxon>
        <taxon>Insecta</taxon>
        <taxon>Pterygota</taxon>
        <taxon>Neoptera</taxon>
        <taxon>Endopterygota</taxon>
        <taxon>Diptera</taxon>
        <taxon>Brachycera</taxon>
        <taxon>Muscomorpha</taxon>
        <taxon>Tephritoidea</taxon>
        <taxon>Tephritidae</taxon>
        <taxon>Ceratitis</taxon>
        <taxon>Ceratitis</taxon>
    </lineage>
</organism>
<evidence type="ECO:0000313" key="3">
    <source>
        <dbReference type="Proteomes" id="UP000606786"/>
    </source>
</evidence>
<name>A0A811V7H5_CERCA</name>
<evidence type="ECO:0000313" key="2">
    <source>
        <dbReference type="EMBL" id="CAD7005543.1"/>
    </source>
</evidence>
<gene>
    <name evidence="2" type="ORF">CCAP1982_LOCUS13903</name>
</gene>
<evidence type="ECO:0000256" key="1">
    <source>
        <dbReference type="SAM" id="MobiDB-lite"/>
    </source>
</evidence>
<keyword evidence="3" id="KW-1185">Reference proteome</keyword>
<reference evidence="2" key="1">
    <citation type="submission" date="2020-11" db="EMBL/GenBank/DDBJ databases">
        <authorList>
            <person name="Whitehead M."/>
        </authorList>
    </citation>
    <scope>NUCLEOTIDE SEQUENCE</scope>
    <source>
        <strain evidence="2">EGII</strain>
    </source>
</reference>
<dbReference type="Proteomes" id="UP000606786">
    <property type="component" value="Unassembled WGS sequence"/>
</dbReference>
<feature type="region of interest" description="Disordered" evidence="1">
    <location>
        <begin position="107"/>
        <end position="135"/>
    </location>
</feature>
<dbReference type="AlphaFoldDB" id="A0A811V7H5"/>
<protein>
    <submittedName>
        <fullName evidence="2">(Mediterranean fruit fly) hypothetical protein</fullName>
    </submittedName>
</protein>
<sequence length="135" mass="14808">MVEGVGAPYWHSKAGVDFSEDKDERSGIMWSPVAVASAVAHPFSQPLHTSCQQLALMVVYAAQMKLKFLTRQQYSHTNNKTAPPAQPLEPHGRTGWALSEVNTLMLTQLTPQTPSPSPSPHLAKATRNESEMKNV</sequence>
<dbReference type="EMBL" id="CAJHJT010000034">
    <property type="protein sequence ID" value="CAD7005543.1"/>
    <property type="molecule type" value="Genomic_DNA"/>
</dbReference>
<proteinExistence type="predicted"/>